<dbReference type="AlphaFoldDB" id="A0A0E9WYL2"/>
<reference evidence="1" key="1">
    <citation type="submission" date="2014-11" db="EMBL/GenBank/DDBJ databases">
        <authorList>
            <person name="Amaro Gonzalez C."/>
        </authorList>
    </citation>
    <scope>NUCLEOTIDE SEQUENCE</scope>
</reference>
<evidence type="ECO:0000313" key="1">
    <source>
        <dbReference type="EMBL" id="JAH95266.1"/>
    </source>
</evidence>
<sequence length="44" mass="4973">MSPNIQDLIHTNKTKSNKITGDIATLGLYHHLPLKLFKIVWSGK</sequence>
<dbReference type="EMBL" id="GBXM01013311">
    <property type="protein sequence ID" value="JAH95266.1"/>
    <property type="molecule type" value="Transcribed_RNA"/>
</dbReference>
<accession>A0A0E9WYL2</accession>
<reference evidence="1" key="2">
    <citation type="journal article" date="2015" name="Fish Shellfish Immunol.">
        <title>Early steps in the European eel (Anguilla anguilla)-Vibrio vulnificus interaction in the gills: Role of the RtxA13 toxin.</title>
        <authorList>
            <person name="Callol A."/>
            <person name="Pajuelo D."/>
            <person name="Ebbesson L."/>
            <person name="Teles M."/>
            <person name="MacKenzie S."/>
            <person name="Amaro C."/>
        </authorList>
    </citation>
    <scope>NUCLEOTIDE SEQUENCE</scope>
</reference>
<protein>
    <submittedName>
        <fullName evidence="1">Uncharacterized protein</fullName>
    </submittedName>
</protein>
<organism evidence="1">
    <name type="scientific">Anguilla anguilla</name>
    <name type="common">European freshwater eel</name>
    <name type="synonym">Muraena anguilla</name>
    <dbReference type="NCBI Taxonomy" id="7936"/>
    <lineage>
        <taxon>Eukaryota</taxon>
        <taxon>Metazoa</taxon>
        <taxon>Chordata</taxon>
        <taxon>Craniata</taxon>
        <taxon>Vertebrata</taxon>
        <taxon>Euteleostomi</taxon>
        <taxon>Actinopterygii</taxon>
        <taxon>Neopterygii</taxon>
        <taxon>Teleostei</taxon>
        <taxon>Anguilliformes</taxon>
        <taxon>Anguillidae</taxon>
        <taxon>Anguilla</taxon>
    </lineage>
</organism>
<name>A0A0E9WYL2_ANGAN</name>
<proteinExistence type="predicted"/>